<proteinExistence type="predicted"/>
<evidence type="ECO:0000256" key="6">
    <source>
        <dbReference type="SAM" id="MobiDB-lite"/>
    </source>
</evidence>
<evidence type="ECO:0000259" key="8">
    <source>
        <dbReference type="PROSITE" id="PS50113"/>
    </source>
</evidence>
<dbReference type="SMART" id="SM00086">
    <property type="entry name" value="PAC"/>
    <property type="match status" value="1"/>
</dbReference>
<evidence type="ECO:0000256" key="1">
    <source>
        <dbReference type="ARBA" id="ARBA00000085"/>
    </source>
</evidence>
<dbReference type="PROSITE" id="PS50112">
    <property type="entry name" value="PAS"/>
    <property type="match status" value="1"/>
</dbReference>
<protein>
    <recommendedName>
        <fullName evidence="2">histidine kinase</fullName>
        <ecNumber evidence="2">2.7.13.3</ecNumber>
    </recommendedName>
</protein>
<name>A0ABY4ZWF8_9CAUL</name>
<dbReference type="InterPro" id="IPR035965">
    <property type="entry name" value="PAS-like_dom_sf"/>
</dbReference>
<dbReference type="Gene3D" id="2.10.70.100">
    <property type="match status" value="1"/>
</dbReference>
<organism evidence="9 10">
    <name type="scientific">Caulobacter segnis</name>
    <dbReference type="NCBI Taxonomy" id="88688"/>
    <lineage>
        <taxon>Bacteria</taxon>
        <taxon>Pseudomonadati</taxon>
        <taxon>Pseudomonadota</taxon>
        <taxon>Alphaproteobacteria</taxon>
        <taxon>Caulobacterales</taxon>
        <taxon>Caulobacteraceae</taxon>
        <taxon>Caulobacter</taxon>
    </lineage>
</organism>
<feature type="domain" description="PAS" evidence="7">
    <location>
        <begin position="332"/>
        <end position="362"/>
    </location>
</feature>
<dbReference type="Pfam" id="PF08447">
    <property type="entry name" value="PAS_3"/>
    <property type="match status" value="1"/>
</dbReference>
<evidence type="ECO:0000256" key="2">
    <source>
        <dbReference type="ARBA" id="ARBA00012438"/>
    </source>
</evidence>
<evidence type="ECO:0000313" key="10">
    <source>
        <dbReference type="Proteomes" id="UP001057520"/>
    </source>
</evidence>
<comment type="catalytic activity">
    <reaction evidence="1">
        <text>ATP + protein L-histidine = ADP + protein N-phospho-L-histidine.</text>
        <dbReference type="EC" id="2.7.13.3"/>
    </reaction>
</comment>
<dbReference type="Proteomes" id="UP001057520">
    <property type="component" value="Chromosome"/>
</dbReference>
<feature type="domain" description="PAC" evidence="8">
    <location>
        <begin position="253"/>
        <end position="305"/>
    </location>
</feature>
<keyword evidence="10" id="KW-1185">Reference proteome</keyword>
<evidence type="ECO:0000259" key="7">
    <source>
        <dbReference type="PROSITE" id="PS50112"/>
    </source>
</evidence>
<dbReference type="PANTHER" id="PTHR43304:SF1">
    <property type="entry name" value="PAC DOMAIN-CONTAINING PROTEIN"/>
    <property type="match status" value="1"/>
</dbReference>
<dbReference type="PANTHER" id="PTHR43304">
    <property type="entry name" value="PHYTOCHROME-LIKE PROTEIN CPH1"/>
    <property type="match status" value="1"/>
</dbReference>
<dbReference type="InterPro" id="IPR001610">
    <property type="entry name" value="PAC"/>
</dbReference>
<gene>
    <name evidence="9" type="ORF">MZV50_05795</name>
</gene>
<dbReference type="InterPro" id="IPR013655">
    <property type="entry name" value="PAS_fold_3"/>
</dbReference>
<dbReference type="InterPro" id="IPR000700">
    <property type="entry name" value="PAS-assoc_C"/>
</dbReference>
<accession>A0ABY4ZWF8</accession>
<dbReference type="NCBIfam" id="TIGR00229">
    <property type="entry name" value="sensory_box"/>
    <property type="match status" value="1"/>
</dbReference>
<dbReference type="Gene3D" id="3.30.450.20">
    <property type="entry name" value="PAS domain"/>
    <property type="match status" value="3"/>
</dbReference>
<keyword evidence="3" id="KW-0597">Phosphoprotein</keyword>
<dbReference type="PROSITE" id="PS50113">
    <property type="entry name" value="PAC"/>
    <property type="match status" value="1"/>
</dbReference>
<dbReference type="EC" id="2.7.13.3" evidence="2"/>
<evidence type="ECO:0000256" key="4">
    <source>
        <dbReference type="ARBA" id="ARBA00022679"/>
    </source>
</evidence>
<dbReference type="InterPro" id="IPR000014">
    <property type="entry name" value="PAS"/>
</dbReference>
<sequence length="459" mass="49537">MGDGKPRATPVLTRLADGEMAGRVRAFDWSTTPLGSMDDWSPALRLATDMILATSFPMALRWGPELVLIYNDAYSPALREDHPQALGMRFSDNAQALQASLRAPHDDILSGASGGFAFERLPLKVSRGGGIETGYFTVRYSPMPDPTTPSGVGGVMITAVEISQSVADQKALRTTQERYEMAREAAGVVGAWQWDLKANKVYADARYAELHNVAPELAGAGLPAQSYTPAVHPEDRDKVRAVALKAARAGGEFSHEYRLLQADGSVRWIYTRGRAYLDENGQPDRNAGVIVDITERKQVEADLAAARLDLDLAAQAAGMGRWDHKPHLGQRYWDDRARRIFGLTLDEAPSQDTFERLLHPDDVPGCAPPWPPRPTRPARARSTWSTASIAPTTAPCAGSRPSAGPSSRATAACASWAWSRTSPSGARPSITSCARKRPCVWPSTPATSAPGASISTPAR</sequence>
<evidence type="ECO:0000313" key="9">
    <source>
        <dbReference type="EMBL" id="USQ97065.1"/>
    </source>
</evidence>
<keyword evidence="4" id="KW-0808">Transferase</keyword>
<dbReference type="CDD" id="cd00130">
    <property type="entry name" value="PAS"/>
    <property type="match status" value="2"/>
</dbReference>
<reference evidence="9 10" key="1">
    <citation type="submission" date="2022-04" db="EMBL/GenBank/DDBJ databases">
        <title>Genome sequence of soybean root-associated Caulobacter segnis RL271.</title>
        <authorList>
            <person name="Longley R."/>
            <person name="Bonito G."/>
            <person name="Trigodet F."/>
            <person name="Crosson S."/>
            <person name="Fiebig A."/>
        </authorList>
    </citation>
    <scope>NUCLEOTIDE SEQUENCE [LARGE SCALE GENOMIC DNA]</scope>
    <source>
        <strain evidence="9 10">RL271</strain>
    </source>
</reference>
<feature type="region of interest" description="Disordered" evidence="6">
    <location>
        <begin position="440"/>
        <end position="459"/>
    </location>
</feature>
<keyword evidence="5" id="KW-0418">Kinase</keyword>
<dbReference type="InterPro" id="IPR052162">
    <property type="entry name" value="Sensor_kinase/Photoreceptor"/>
</dbReference>
<evidence type="ECO:0000256" key="3">
    <source>
        <dbReference type="ARBA" id="ARBA00022553"/>
    </source>
</evidence>
<dbReference type="EMBL" id="CP096040">
    <property type="protein sequence ID" value="USQ97065.1"/>
    <property type="molecule type" value="Genomic_DNA"/>
</dbReference>
<dbReference type="SUPFAM" id="SSF55785">
    <property type="entry name" value="PYP-like sensor domain (PAS domain)"/>
    <property type="match status" value="2"/>
</dbReference>
<evidence type="ECO:0000256" key="5">
    <source>
        <dbReference type="ARBA" id="ARBA00022777"/>
    </source>
</evidence>